<protein>
    <submittedName>
        <fullName evidence="2">Uncharacterized protein</fullName>
    </submittedName>
</protein>
<name>A0A0L0NU60_CANAR</name>
<accession>A0A0L0NU60</accession>
<organism evidence="2 3">
    <name type="scientific">Candidozyma auris</name>
    <name type="common">Yeast</name>
    <name type="synonym">Candida auris</name>
    <dbReference type="NCBI Taxonomy" id="498019"/>
    <lineage>
        <taxon>Eukaryota</taxon>
        <taxon>Fungi</taxon>
        <taxon>Dikarya</taxon>
        <taxon>Ascomycota</taxon>
        <taxon>Saccharomycotina</taxon>
        <taxon>Pichiomycetes</taxon>
        <taxon>Metschnikowiaceae</taxon>
        <taxon>Candidozyma</taxon>
    </lineage>
</organism>
<dbReference type="AlphaFoldDB" id="A0A0L0NU60"/>
<proteinExistence type="predicted"/>
<dbReference type="VEuPathDB" id="FungiDB:QG37_06141"/>
<feature type="region of interest" description="Disordered" evidence="1">
    <location>
        <begin position="36"/>
        <end position="64"/>
    </location>
</feature>
<feature type="compositionally biased region" description="Polar residues" evidence="1">
    <location>
        <begin position="50"/>
        <end position="64"/>
    </location>
</feature>
<comment type="caution">
    <text evidence="2">The sequence shown here is derived from an EMBL/GenBank/DDBJ whole genome shotgun (WGS) entry which is preliminary data.</text>
</comment>
<gene>
    <name evidence="2" type="ORF">QG37_06141</name>
</gene>
<sequence>MSNVALASDLPLDIGRWALAGGSGYPFELAMVGANSVPSTSGERNVRLASKSSELVTKAEPQSQ</sequence>
<evidence type="ECO:0000313" key="2">
    <source>
        <dbReference type="EMBL" id="KND97732.1"/>
    </source>
</evidence>
<evidence type="ECO:0000313" key="3">
    <source>
        <dbReference type="Proteomes" id="UP000037122"/>
    </source>
</evidence>
<dbReference type="EMBL" id="LGST01000041">
    <property type="protein sequence ID" value="KND97732.1"/>
    <property type="molecule type" value="Genomic_DNA"/>
</dbReference>
<evidence type="ECO:0000256" key="1">
    <source>
        <dbReference type="SAM" id="MobiDB-lite"/>
    </source>
</evidence>
<dbReference type="Proteomes" id="UP000037122">
    <property type="component" value="Unassembled WGS sequence"/>
</dbReference>
<reference evidence="3" key="1">
    <citation type="journal article" date="2015" name="BMC Genomics">
        <title>Draft genome of a commonly misdiagnosed multidrug resistant pathogen Candida auris.</title>
        <authorList>
            <person name="Chatterjee S."/>
            <person name="Alampalli S.V."/>
            <person name="Nageshan R.K."/>
            <person name="Chettiar S.T."/>
            <person name="Joshi S."/>
            <person name="Tatu U.S."/>
        </authorList>
    </citation>
    <scope>NUCLEOTIDE SEQUENCE [LARGE SCALE GENOMIC DNA]</scope>
    <source>
        <strain evidence="3">6684</strain>
    </source>
</reference>